<dbReference type="Pfam" id="PF07732">
    <property type="entry name" value="Cu-oxidase_3"/>
    <property type="match status" value="1"/>
</dbReference>
<keyword evidence="12" id="KW-0167">Capsid protein</keyword>
<dbReference type="PROSITE" id="PS51318">
    <property type="entry name" value="TAT"/>
    <property type="match status" value="1"/>
</dbReference>
<evidence type="ECO:0000256" key="2">
    <source>
        <dbReference type="ARBA" id="ARBA00011245"/>
    </source>
</evidence>
<evidence type="ECO:0000259" key="10">
    <source>
        <dbReference type="Pfam" id="PF07731"/>
    </source>
</evidence>
<keyword evidence="12" id="KW-0946">Virion</keyword>
<dbReference type="InterPro" id="IPR011707">
    <property type="entry name" value="Cu-oxidase-like_N"/>
</dbReference>
<sequence>MRPAIPRRRLLGALGGAAALAAVGTQIPRLAARVQTGELLRSLLPLPAPYRVPLPVPPVLTPRQDATTDYYEVTQKVATQEILPGHTTAIWGYEGTFPGPTLVSRSGRRTVVRHRNALPVPAVVHLHGGRTPSASDGYPTDLIVPDGFTGPLPHHDHQAGLAHGSRIYEYPLQQRAATLWYHDHRMDFTGASVWRGLAGFHLVHDDEEEALPLPRGDRDIPLMITDRAFDADGSFRYPATDPTLLHTPGVRPDYVEGVLGDVILVNGAPWPVLEVDAARYRLRIVNASNARRYRLELAPQPAGGGALVQIGSDGGLLATPRAHDAIVLAPAERFDVVVDFSRYRVGEEITLANRLGSGTTAAVMRFRIARRATDDSVVPARLSPIERLDPARATATRTFAFRDQGDEGWTINGRPFDPMRADATPRLGALEVWRFTSDFHHPVHLHLVHFQVLSRNGEAPGPYDAGWKDTIDLSPGEEVAIITRFTGYRGRFVFHCHNLEHEDMAMMANFEVV</sequence>
<evidence type="ECO:0000256" key="4">
    <source>
        <dbReference type="ARBA" id="ARBA00023002"/>
    </source>
</evidence>
<evidence type="ECO:0000256" key="7">
    <source>
        <dbReference type="ARBA" id="ARBA00042896"/>
    </source>
</evidence>
<comment type="subunit">
    <text evidence="2">Monomer.</text>
</comment>
<comment type="caution">
    <text evidence="12">The sequence shown here is derived from an EMBL/GenBank/DDBJ whole genome shotgun (WGS) entry which is preliminary data.</text>
</comment>
<dbReference type="Proteomes" id="UP000657574">
    <property type="component" value="Unassembled WGS sequence"/>
</dbReference>
<organism evidence="12 13">
    <name type="scientific">Streptomyces brasiliensis</name>
    <dbReference type="NCBI Taxonomy" id="1954"/>
    <lineage>
        <taxon>Bacteria</taxon>
        <taxon>Bacillati</taxon>
        <taxon>Actinomycetota</taxon>
        <taxon>Actinomycetes</taxon>
        <taxon>Kitasatosporales</taxon>
        <taxon>Streptomycetaceae</taxon>
        <taxon>Streptomyces</taxon>
    </lineage>
</organism>
<dbReference type="InterPro" id="IPR006311">
    <property type="entry name" value="TAT_signal"/>
</dbReference>
<keyword evidence="13" id="KW-1185">Reference proteome</keyword>
<dbReference type="Gene3D" id="2.60.40.420">
    <property type="entry name" value="Cupredoxins - blue copper proteins"/>
    <property type="match status" value="4"/>
</dbReference>
<reference evidence="12" key="2">
    <citation type="submission" date="2020-09" db="EMBL/GenBank/DDBJ databases">
        <authorList>
            <person name="Sun Q."/>
            <person name="Ohkuma M."/>
        </authorList>
    </citation>
    <scope>NUCLEOTIDE SEQUENCE</scope>
    <source>
        <strain evidence="12">JCM 3086</strain>
    </source>
</reference>
<dbReference type="EMBL" id="BMQA01000014">
    <property type="protein sequence ID" value="GGJ28424.1"/>
    <property type="molecule type" value="Genomic_DNA"/>
</dbReference>
<keyword evidence="4" id="KW-0560">Oxidoreductase</keyword>
<evidence type="ECO:0000256" key="9">
    <source>
        <dbReference type="ARBA" id="ARBA00048092"/>
    </source>
</evidence>
<evidence type="ECO:0000313" key="12">
    <source>
        <dbReference type="EMBL" id="GGJ28424.1"/>
    </source>
</evidence>
<evidence type="ECO:0000256" key="6">
    <source>
        <dbReference type="ARBA" id="ARBA00041027"/>
    </source>
</evidence>
<feature type="domain" description="Plastocyanin-like" evidence="11">
    <location>
        <begin position="82"/>
        <end position="207"/>
    </location>
</feature>
<feature type="domain" description="Plastocyanin-like" evidence="10">
    <location>
        <begin position="403"/>
        <end position="512"/>
    </location>
</feature>
<evidence type="ECO:0000256" key="5">
    <source>
        <dbReference type="ARBA" id="ARBA00038978"/>
    </source>
</evidence>
<protein>
    <recommendedName>
        <fullName evidence="6">Multicopper oxidase CueO</fullName>
        <ecNumber evidence="5">1.16.3.4</ecNumber>
    </recommendedName>
    <alternativeName>
        <fullName evidence="7">Copper efflux oxidase</fullName>
    </alternativeName>
    <alternativeName>
        <fullName evidence="8">Cuprous oxidase</fullName>
    </alternativeName>
</protein>
<evidence type="ECO:0000256" key="8">
    <source>
        <dbReference type="ARBA" id="ARBA00043090"/>
    </source>
</evidence>
<dbReference type="AlphaFoldDB" id="A0A917NVB6"/>
<evidence type="ECO:0000256" key="3">
    <source>
        <dbReference type="ARBA" id="ARBA00022723"/>
    </source>
</evidence>
<comment type="catalytic activity">
    <reaction evidence="9">
        <text>4 Cu(+) + O2 + 4 H(+) = 4 Cu(2+) + 2 H2O</text>
        <dbReference type="Rhea" id="RHEA:30083"/>
        <dbReference type="ChEBI" id="CHEBI:15377"/>
        <dbReference type="ChEBI" id="CHEBI:15378"/>
        <dbReference type="ChEBI" id="CHEBI:15379"/>
        <dbReference type="ChEBI" id="CHEBI:29036"/>
        <dbReference type="ChEBI" id="CHEBI:49552"/>
        <dbReference type="EC" id="1.16.3.4"/>
    </reaction>
    <physiologicalReaction direction="left-to-right" evidence="9">
        <dbReference type="Rhea" id="RHEA:30084"/>
    </physiologicalReaction>
</comment>
<dbReference type="PANTHER" id="PTHR48267">
    <property type="entry name" value="CUPREDOXIN SUPERFAMILY PROTEIN"/>
    <property type="match status" value="1"/>
</dbReference>
<dbReference type="CDD" id="cd14448">
    <property type="entry name" value="CuRO_2_BOD_CotA_like"/>
    <property type="match status" value="1"/>
</dbReference>
<dbReference type="GO" id="GO:0016491">
    <property type="term" value="F:oxidoreductase activity"/>
    <property type="evidence" value="ECO:0007669"/>
    <property type="project" value="UniProtKB-KW"/>
</dbReference>
<dbReference type="InterPro" id="IPR008972">
    <property type="entry name" value="Cupredoxin"/>
</dbReference>
<accession>A0A917NVB6</accession>
<evidence type="ECO:0000259" key="11">
    <source>
        <dbReference type="Pfam" id="PF07732"/>
    </source>
</evidence>
<evidence type="ECO:0000256" key="1">
    <source>
        <dbReference type="ARBA" id="ARBA00010609"/>
    </source>
</evidence>
<keyword evidence="3" id="KW-0479">Metal-binding</keyword>
<dbReference type="InterPro" id="IPR011706">
    <property type="entry name" value="Cu-oxidase_C"/>
</dbReference>
<proteinExistence type="inferred from homology"/>
<dbReference type="InterPro" id="IPR045087">
    <property type="entry name" value="Cu-oxidase_fam"/>
</dbReference>
<reference evidence="12" key="1">
    <citation type="journal article" date="2014" name="Int. J. Syst. Evol. Microbiol.">
        <title>Complete genome sequence of Corynebacterium casei LMG S-19264T (=DSM 44701T), isolated from a smear-ripened cheese.</title>
        <authorList>
            <consortium name="US DOE Joint Genome Institute (JGI-PGF)"/>
            <person name="Walter F."/>
            <person name="Albersmeier A."/>
            <person name="Kalinowski J."/>
            <person name="Ruckert C."/>
        </authorList>
    </citation>
    <scope>NUCLEOTIDE SEQUENCE</scope>
    <source>
        <strain evidence="12">JCM 3086</strain>
    </source>
</reference>
<dbReference type="RefSeq" id="WP_189312992.1">
    <property type="nucleotide sequence ID" value="NZ_BMQA01000014.1"/>
</dbReference>
<name>A0A917NVB6_9ACTN</name>
<dbReference type="GO" id="GO:0005507">
    <property type="term" value="F:copper ion binding"/>
    <property type="evidence" value="ECO:0007669"/>
    <property type="project" value="InterPro"/>
</dbReference>
<dbReference type="PANTHER" id="PTHR48267:SF1">
    <property type="entry name" value="BILIRUBIN OXIDASE"/>
    <property type="match status" value="1"/>
</dbReference>
<gene>
    <name evidence="12" type="primary">cotA</name>
    <name evidence="12" type="ORF">GCM10010121_044710</name>
</gene>
<dbReference type="InterPro" id="IPR002355">
    <property type="entry name" value="Cu_oxidase_Cu_BS"/>
</dbReference>
<comment type="similarity">
    <text evidence="1">Belongs to the multicopper oxidase family.</text>
</comment>
<evidence type="ECO:0000313" key="13">
    <source>
        <dbReference type="Proteomes" id="UP000657574"/>
    </source>
</evidence>
<dbReference type="EC" id="1.16.3.4" evidence="5"/>
<dbReference type="SUPFAM" id="SSF49503">
    <property type="entry name" value="Cupredoxins"/>
    <property type="match status" value="3"/>
</dbReference>
<dbReference type="Pfam" id="PF07731">
    <property type="entry name" value="Cu-oxidase_2"/>
    <property type="match status" value="1"/>
</dbReference>
<dbReference type="PROSITE" id="PS00080">
    <property type="entry name" value="MULTICOPPER_OXIDASE2"/>
    <property type="match status" value="1"/>
</dbReference>